<dbReference type="GO" id="GO:0005524">
    <property type="term" value="F:ATP binding"/>
    <property type="evidence" value="ECO:0007669"/>
    <property type="project" value="UniProtKB-UniRule"/>
</dbReference>
<organism evidence="9">
    <name type="scientific">Spongospora subterranea</name>
    <dbReference type="NCBI Taxonomy" id="70186"/>
    <lineage>
        <taxon>Eukaryota</taxon>
        <taxon>Sar</taxon>
        <taxon>Rhizaria</taxon>
        <taxon>Endomyxa</taxon>
        <taxon>Phytomyxea</taxon>
        <taxon>Plasmodiophorida</taxon>
        <taxon>Plasmodiophoridae</taxon>
        <taxon>Spongospora</taxon>
    </lineage>
</organism>
<keyword evidence="3 6" id="KW-0547">Nucleotide-binding</keyword>
<dbReference type="CDD" id="cd05580">
    <property type="entry name" value="STKc_PKA_like"/>
    <property type="match status" value="1"/>
</dbReference>
<feature type="domain" description="Protein kinase" evidence="7">
    <location>
        <begin position="326"/>
        <end position="580"/>
    </location>
</feature>
<protein>
    <recommendedName>
        <fullName evidence="10">Protein kinase domain-containing protein</fullName>
    </recommendedName>
</protein>
<dbReference type="InterPro" id="IPR015915">
    <property type="entry name" value="Kelch-typ_b-propeller"/>
</dbReference>
<dbReference type="PROSITE" id="PS51285">
    <property type="entry name" value="AGC_KINASE_CTER"/>
    <property type="match status" value="1"/>
</dbReference>
<evidence type="ECO:0000259" key="8">
    <source>
        <dbReference type="PROSITE" id="PS51285"/>
    </source>
</evidence>
<dbReference type="SMART" id="SM00133">
    <property type="entry name" value="S_TK_X"/>
    <property type="match status" value="1"/>
</dbReference>
<reference evidence="9" key="1">
    <citation type="submission" date="2015-04" db="EMBL/GenBank/DDBJ databases">
        <title>The genome sequence of the plant pathogenic Rhizarian Plasmodiophora brassicae reveals insights in its biotrophic life cycle and the origin of chitin synthesis.</title>
        <authorList>
            <person name="Schwelm A."/>
            <person name="Fogelqvist J."/>
            <person name="Knaust A."/>
            <person name="Julke S."/>
            <person name="Lilja T."/>
            <person name="Dhandapani V."/>
            <person name="Bonilla-Rosso G."/>
            <person name="Karlsson M."/>
            <person name="Shevchenko A."/>
            <person name="Choi S.R."/>
            <person name="Kim H.G."/>
            <person name="Park J.Y."/>
            <person name="Lim Y.P."/>
            <person name="Ludwig-Muller J."/>
            <person name="Dixelius C."/>
        </authorList>
    </citation>
    <scope>NUCLEOTIDE SEQUENCE</scope>
    <source>
        <tissue evidence="9">Potato root galls</tissue>
    </source>
</reference>
<dbReference type="FunFam" id="1.10.510.10:FF:000005">
    <property type="entry name" value="cAMP-dependent protein kinase catalytic subunit alpha"/>
    <property type="match status" value="1"/>
</dbReference>
<evidence type="ECO:0000256" key="3">
    <source>
        <dbReference type="ARBA" id="ARBA00022741"/>
    </source>
</evidence>
<accession>A0A0H5R1I7</accession>
<dbReference type="InterPro" id="IPR011009">
    <property type="entry name" value="Kinase-like_dom_sf"/>
</dbReference>
<dbReference type="Pfam" id="PF00069">
    <property type="entry name" value="Pkinase"/>
    <property type="match status" value="1"/>
</dbReference>
<dbReference type="SMART" id="SM00220">
    <property type="entry name" value="S_TKc"/>
    <property type="match status" value="1"/>
</dbReference>
<keyword evidence="4" id="KW-0418">Kinase</keyword>
<dbReference type="FunFam" id="3.30.200.20:FF:000005">
    <property type="entry name" value="cAMP-dependent protein kinase catalytic subunit"/>
    <property type="match status" value="1"/>
</dbReference>
<dbReference type="PROSITE" id="PS00108">
    <property type="entry name" value="PROTEIN_KINASE_ST"/>
    <property type="match status" value="1"/>
</dbReference>
<sequence length="633" mass="72168">MEWVEERNRGTAPPLRNSHREAAWDSTIVVYGGRGSSSVLDDVFTVNMKGDGQWKEMTVTGGFIPPARENHAVFIVGNSFIVFGGSEYGRLSNEVYELNLETSSWRKVETTGKPPSARERHTVTVIDKVAYVFGGQSAEYEFLNDLYSLDTTTWTWTLLNPPKSPTPRNHHSAVGIDNRIYIFGGKSHNGYFNDVHYYDISTYQWHQPQLQGISPAGRWGHSAVAFDRRMVVFGGWNGTWCFNDLNLLDTVTKEWTRLITSTAVPPARAYHSSCMFSGNSMSVFGGRNGLRRMDDLFRLELKESLGKAGSIEALAALKKLWKLSDFELRETLGTGSFGRVRFSKHLPSGKYYAIKILKKAEILRLKQVDHIMSEKTILQAINHPFIVNMFASFQDNKYLYLAMEYVVGGEFFTHLRRAGRFNNDSSCFYAAQIVLIFQYLHSKDVVYRDLKPENLLLDSKGNIKMTDFGFAKKVEFRTWTLCGTPEYIAPEILLNKGHGKPVDWWALGILIFEMLAGAPPFVDDDPMGIYQKILAGRIDYPAHFNRHAKDLISRLLTPDITNRLGNLKNGVEDIKRHKWFANINWTKLYNRKMLTPFVPKVRSDDDTRNFDHFPDSAEVPADVILDQDPFAEF</sequence>
<feature type="binding site" evidence="6">
    <location>
        <position position="355"/>
    </location>
    <ligand>
        <name>ATP</name>
        <dbReference type="ChEBI" id="CHEBI:30616"/>
    </ligand>
</feature>
<dbReference type="GO" id="GO:0005952">
    <property type="term" value="C:cAMP-dependent protein kinase complex"/>
    <property type="evidence" value="ECO:0007669"/>
    <property type="project" value="TreeGrafter"/>
</dbReference>
<dbReference type="PANTHER" id="PTHR24353">
    <property type="entry name" value="CYCLIC NUCLEOTIDE-DEPENDENT PROTEIN KINASE"/>
    <property type="match status" value="1"/>
</dbReference>
<keyword evidence="1" id="KW-0723">Serine/threonine-protein kinase</keyword>
<dbReference type="Gene3D" id="3.30.200.20">
    <property type="entry name" value="Phosphorylase Kinase, domain 1"/>
    <property type="match status" value="1"/>
</dbReference>
<evidence type="ECO:0000256" key="4">
    <source>
        <dbReference type="ARBA" id="ARBA00022777"/>
    </source>
</evidence>
<evidence type="ECO:0008006" key="10">
    <source>
        <dbReference type="Google" id="ProtNLM"/>
    </source>
</evidence>
<dbReference type="Pfam" id="PF01344">
    <property type="entry name" value="Kelch_1"/>
    <property type="match status" value="1"/>
</dbReference>
<dbReference type="EMBL" id="HACM01001237">
    <property type="protein sequence ID" value="CRZ01679.1"/>
    <property type="molecule type" value="Transcribed_RNA"/>
</dbReference>
<dbReference type="GO" id="GO:0004691">
    <property type="term" value="F:cAMP-dependent protein kinase activity"/>
    <property type="evidence" value="ECO:0007669"/>
    <property type="project" value="TreeGrafter"/>
</dbReference>
<evidence type="ECO:0000256" key="6">
    <source>
        <dbReference type="PROSITE-ProRule" id="PRU10141"/>
    </source>
</evidence>
<dbReference type="InterPro" id="IPR006652">
    <property type="entry name" value="Kelch_1"/>
</dbReference>
<dbReference type="InterPro" id="IPR000719">
    <property type="entry name" value="Prot_kinase_dom"/>
</dbReference>
<evidence type="ECO:0000259" key="7">
    <source>
        <dbReference type="PROSITE" id="PS50011"/>
    </source>
</evidence>
<dbReference type="SMART" id="SM00612">
    <property type="entry name" value="Kelch"/>
    <property type="match status" value="4"/>
</dbReference>
<dbReference type="SUPFAM" id="SSF50965">
    <property type="entry name" value="Galactose oxidase, central domain"/>
    <property type="match status" value="1"/>
</dbReference>
<dbReference type="AlphaFoldDB" id="A0A0H5R1I7"/>
<feature type="domain" description="AGC-kinase C-terminal" evidence="8">
    <location>
        <begin position="581"/>
        <end position="633"/>
    </location>
</feature>
<dbReference type="PROSITE" id="PS00107">
    <property type="entry name" value="PROTEIN_KINASE_ATP"/>
    <property type="match status" value="1"/>
</dbReference>
<dbReference type="InterPro" id="IPR008271">
    <property type="entry name" value="Ser/Thr_kinase_AS"/>
</dbReference>
<dbReference type="PANTHER" id="PTHR24353:SF37">
    <property type="entry name" value="CAMP-DEPENDENT PROTEIN KINASE CATALYTIC SUBUNIT PRKX"/>
    <property type="match status" value="1"/>
</dbReference>
<keyword evidence="2" id="KW-0808">Transferase</keyword>
<evidence type="ECO:0000256" key="2">
    <source>
        <dbReference type="ARBA" id="ARBA00022679"/>
    </source>
</evidence>
<dbReference type="InterPro" id="IPR017441">
    <property type="entry name" value="Protein_kinase_ATP_BS"/>
</dbReference>
<proteinExistence type="predicted"/>
<keyword evidence="5 6" id="KW-0067">ATP-binding</keyword>
<dbReference type="Gene3D" id="1.10.510.10">
    <property type="entry name" value="Transferase(Phosphotransferase) domain 1"/>
    <property type="match status" value="1"/>
</dbReference>
<evidence type="ECO:0000313" key="9">
    <source>
        <dbReference type="EMBL" id="CRZ01679.1"/>
    </source>
</evidence>
<name>A0A0H5R1I7_9EUKA</name>
<dbReference type="InterPro" id="IPR011043">
    <property type="entry name" value="Gal_Oxase/kelch_b-propeller"/>
</dbReference>
<dbReference type="SUPFAM" id="SSF56112">
    <property type="entry name" value="Protein kinase-like (PK-like)"/>
    <property type="match status" value="1"/>
</dbReference>
<dbReference type="Pfam" id="PF13415">
    <property type="entry name" value="Beta-prop_FBX42"/>
    <property type="match status" value="1"/>
</dbReference>
<evidence type="ECO:0000256" key="1">
    <source>
        <dbReference type="ARBA" id="ARBA00022527"/>
    </source>
</evidence>
<dbReference type="InterPro" id="IPR000961">
    <property type="entry name" value="AGC-kinase_C"/>
</dbReference>
<dbReference type="PROSITE" id="PS50011">
    <property type="entry name" value="PROTEIN_KINASE_DOM"/>
    <property type="match status" value="1"/>
</dbReference>
<dbReference type="Gene3D" id="2.120.10.80">
    <property type="entry name" value="Kelch-type beta propeller"/>
    <property type="match status" value="2"/>
</dbReference>
<evidence type="ECO:0000256" key="5">
    <source>
        <dbReference type="ARBA" id="ARBA00022840"/>
    </source>
</evidence>